<dbReference type="EMBL" id="PVZG01000048">
    <property type="protein sequence ID" value="PRY17739.1"/>
    <property type="molecule type" value="Genomic_DNA"/>
</dbReference>
<accession>A0A2T0R9A3</accession>
<sequence>MDENGEHHVARIDDTVTAANLHERAEAVAVPDFNYLEQTVEAVVNGLTGRRKVACSRPPRGQGGDTAATADAGRKRP</sequence>
<proteinExistence type="predicted"/>
<organism evidence="2 3">
    <name type="scientific">Pseudosporangium ferrugineum</name>
    <dbReference type="NCBI Taxonomy" id="439699"/>
    <lineage>
        <taxon>Bacteria</taxon>
        <taxon>Bacillati</taxon>
        <taxon>Actinomycetota</taxon>
        <taxon>Actinomycetes</taxon>
        <taxon>Micromonosporales</taxon>
        <taxon>Micromonosporaceae</taxon>
        <taxon>Pseudosporangium</taxon>
    </lineage>
</organism>
<name>A0A2T0R9A3_9ACTN</name>
<dbReference type="AlphaFoldDB" id="A0A2T0R9A3"/>
<evidence type="ECO:0000313" key="3">
    <source>
        <dbReference type="Proteomes" id="UP000239209"/>
    </source>
</evidence>
<dbReference type="Proteomes" id="UP000239209">
    <property type="component" value="Unassembled WGS sequence"/>
</dbReference>
<dbReference type="RefSeq" id="WP_106131453.1">
    <property type="nucleotide sequence ID" value="NZ_PVZG01000048.1"/>
</dbReference>
<gene>
    <name evidence="2" type="ORF">CLV70_1487</name>
</gene>
<comment type="caution">
    <text evidence="2">The sequence shown here is derived from an EMBL/GenBank/DDBJ whole genome shotgun (WGS) entry which is preliminary data.</text>
</comment>
<evidence type="ECO:0000256" key="1">
    <source>
        <dbReference type="SAM" id="MobiDB-lite"/>
    </source>
</evidence>
<protein>
    <submittedName>
        <fullName evidence="2">Uncharacterized protein</fullName>
    </submittedName>
</protein>
<dbReference type="OrthoDB" id="3298553at2"/>
<keyword evidence="3" id="KW-1185">Reference proteome</keyword>
<evidence type="ECO:0000313" key="2">
    <source>
        <dbReference type="EMBL" id="PRY17739.1"/>
    </source>
</evidence>
<feature type="region of interest" description="Disordered" evidence="1">
    <location>
        <begin position="53"/>
        <end position="77"/>
    </location>
</feature>
<reference evidence="2 3" key="1">
    <citation type="submission" date="2018-03" db="EMBL/GenBank/DDBJ databases">
        <title>Genomic Encyclopedia of Archaeal and Bacterial Type Strains, Phase II (KMG-II): from individual species to whole genera.</title>
        <authorList>
            <person name="Goeker M."/>
        </authorList>
    </citation>
    <scope>NUCLEOTIDE SEQUENCE [LARGE SCALE GENOMIC DNA]</scope>
    <source>
        <strain evidence="2 3">DSM 45348</strain>
    </source>
</reference>